<evidence type="ECO:0000313" key="2">
    <source>
        <dbReference type="Proteomes" id="UP000481861"/>
    </source>
</evidence>
<organism evidence="1 2">
    <name type="scientific">Massariosphaeria phaeospora</name>
    <dbReference type="NCBI Taxonomy" id="100035"/>
    <lineage>
        <taxon>Eukaryota</taxon>
        <taxon>Fungi</taxon>
        <taxon>Dikarya</taxon>
        <taxon>Ascomycota</taxon>
        <taxon>Pezizomycotina</taxon>
        <taxon>Dothideomycetes</taxon>
        <taxon>Pleosporomycetidae</taxon>
        <taxon>Pleosporales</taxon>
        <taxon>Pleosporales incertae sedis</taxon>
        <taxon>Massariosphaeria</taxon>
    </lineage>
</organism>
<protein>
    <submittedName>
        <fullName evidence="1">Uncharacterized protein</fullName>
    </submittedName>
</protein>
<evidence type="ECO:0000313" key="1">
    <source>
        <dbReference type="EMBL" id="KAF2867512.1"/>
    </source>
</evidence>
<proteinExistence type="predicted"/>
<dbReference type="EMBL" id="JAADJZ010000023">
    <property type="protein sequence ID" value="KAF2867512.1"/>
    <property type="molecule type" value="Genomic_DNA"/>
</dbReference>
<gene>
    <name evidence="1" type="ORF">BDV95DRAFT_610901</name>
</gene>
<name>A0A7C8I3W9_9PLEO</name>
<dbReference type="OrthoDB" id="3799616at2759"/>
<reference evidence="1 2" key="1">
    <citation type="submission" date="2020-01" db="EMBL/GenBank/DDBJ databases">
        <authorList>
            <consortium name="DOE Joint Genome Institute"/>
            <person name="Haridas S."/>
            <person name="Albert R."/>
            <person name="Binder M."/>
            <person name="Bloem J."/>
            <person name="Labutti K."/>
            <person name="Salamov A."/>
            <person name="Andreopoulos B."/>
            <person name="Baker S.E."/>
            <person name="Barry K."/>
            <person name="Bills G."/>
            <person name="Bluhm B.H."/>
            <person name="Cannon C."/>
            <person name="Castanera R."/>
            <person name="Culley D.E."/>
            <person name="Daum C."/>
            <person name="Ezra D."/>
            <person name="Gonzalez J.B."/>
            <person name="Henrissat B."/>
            <person name="Kuo A."/>
            <person name="Liang C."/>
            <person name="Lipzen A."/>
            <person name="Lutzoni F."/>
            <person name="Magnuson J."/>
            <person name="Mondo S."/>
            <person name="Nolan M."/>
            <person name="Ohm R."/>
            <person name="Pangilinan J."/>
            <person name="Park H.-J.H."/>
            <person name="Ramirez L."/>
            <person name="Alfaro M."/>
            <person name="Sun H."/>
            <person name="Tritt A."/>
            <person name="Yoshinaga Y."/>
            <person name="Zwiers L.-H.L."/>
            <person name="Turgeon B.G."/>
            <person name="Goodwin S.B."/>
            <person name="Spatafora J.W."/>
            <person name="Crous P.W."/>
            <person name="Grigoriev I.V."/>
        </authorList>
    </citation>
    <scope>NUCLEOTIDE SEQUENCE [LARGE SCALE GENOMIC DNA]</scope>
    <source>
        <strain evidence="1 2">CBS 611.86</strain>
    </source>
</reference>
<sequence>MSREYINYIPYEKDPRCVEPPAVFPAPRERLDRQIASYPPLGSPPIEHNTNRDATVWNNGSMSQEDHDRQFGLILKPAAFFTMLPLEMRRECYKAIMEAEGDLGGYSQIYVAQHVTSNIYRPSFLPTICHVSHEVLVEAAPVYLRHVNAIIISSWAGNQFFTGFLETLPDDTGYKAIKGLRFPFFDFFRGAEVNADLELAAKCTGLENLHFRFNVRQLTKGNPKIETPYDRDAFNEFVPMTVEEIVEFYKFEQIFDCTNLRTIAWTRMASSYVLNNTEGDLSGVVSRLAAWIEAEFWERNGQTITWTVTYM</sequence>
<accession>A0A7C8I3W9</accession>
<comment type="caution">
    <text evidence="1">The sequence shown here is derived from an EMBL/GenBank/DDBJ whole genome shotgun (WGS) entry which is preliminary data.</text>
</comment>
<dbReference type="Proteomes" id="UP000481861">
    <property type="component" value="Unassembled WGS sequence"/>
</dbReference>
<keyword evidence="2" id="KW-1185">Reference proteome</keyword>
<dbReference type="AlphaFoldDB" id="A0A7C8I3W9"/>